<dbReference type="RefSeq" id="WP_066616340.1">
    <property type="nucleotide sequence ID" value="NZ_JBHSYQ010000015.1"/>
</dbReference>
<dbReference type="InterPro" id="IPR043129">
    <property type="entry name" value="ATPase_NBD"/>
</dbReference>
<feature type="domain" description="Carbamoyltransferase C-terminal" evidence="3">
    <location>
        <begin position="410"/>
        <end position="599"/>
    </location>
</feature>
<comment type="similarity">
    <text evidence="1">Belongs to the NodU/CmcH family.</text>
</comment>
<dbReference type="PANTHER" id="PTHR34847">
    <property type="entry name" value="NODULATION PROTEIN U"/>
    <property type="match status" value="1"/>
</dbReference>
<evidence type="ECO:0000313" key="5">
    <source>
        <dbReference type="Proteomes" id="UP001596405"/>
    </source>
</evidence>
<accession>A0ABW2DN48</accession>
<proteinExistence type="inferred from homology"/>
<dbReference type="Pfam" id="PF02543">
    <property type="entry name" value="Carbam_trans_N"/>
    <property type="match status" value="1"/>
</dbReference>
<evidence type="ECO:0000259" key="2">
    <source>
        <dbReference type="Pfam" id="PF02543"/>
    </source>
</evidence>
<dbReference type="Pfam" id="PF16861">
    <property type="entry name" value="Carbam_trans_C"/>
    <property type="match status" value="1"/>
</dbReference>
<reference evidence="5" key="1">
    <citation type="journal article" date="2019" name="Int. J. Syst. Evol. Microbiol.">
        <title>The Global Catalogue of Microorganisms (GCM) 10K type strain sequencing project: providing services to taxonomists for standard genome sequencing and annotation.</title>
        <authorList>
            <consortium name="The Broad Institute Genomics Platform"/>
            <consortium name="The Broad Institute Genome Sequencing Center for Infectious Disease"/>
            <person name="Wu L."/>
            <person name="Ma J."/>
        </authorList>
    </citation>
    <scope>NUCLEOTIDE SEQUENCE [LARGE SCALE GENOMIC DNA]</scope>
    <source>
        <strain evidence="5">CGMCC 4.7393</strain>
    </source>
</reference>
<dbReference type="InterPro" id="IPR031730">
    <property type="entry name" value="Carbam_trans_C"/>
</dbReference>
<protein>
    <submittedName>
        <fullName evidence="4">Carbamoyltransferase</fullName>
    </submittedName>
</protein>
<dbReference type="Gene3D" id="3.90.870.20">
    <property type="entry name" value="Carbamoyltransferase, C-terminal domain"/>
    <property type="match status" value="1"/>
</dbReference>
<dbReference type="SUPFAM" id="SSF53067">
    <property type="entry name" value="Actin-like ATPase domain"/>
    <property type="match status" value="1"/>
</dbReference>
<evidence type="ECO:0000259" key="3">
    <source>
        <dbReference type="Pfam" id="PF16861"/>
    </source>
</evidence>
<dbReference type="Proteomes" id="UP001596405">
    <property type="component" value="Unassembled WGS sequence"/>
</dbReference>
<evidence type="ECO:0000256" key="1">
    <source>
        <dbReference type="ARBA" id="ARBA00006129"/>
    </source>
</evidence>
<dbReference type="InterPro" id="IPR003696">
    <property type="entry name" value="Carbtransf_dom"/>
</dbReference>
<name>A0ABW2DN48_9BACT</name>
<feature type="domain" description="Carbamoyltransferase" evidence="2">
    <location>
        <begin position="5"/>
        <end position="351"/>
    </location>
</feature>
<sequence length="600" mass="67180">MTDFVLGISAYYHDSAACLVGEGKIIAAAQEERFSRKKFDEAFPEQVIRYCLSEAGISLAQVKAVVFYDKPMLKFERLLETYYHHAPRGFTSFQASMPIWLKDKLFLRTTLQKALKEIDADVECPLYFSEHHLSHAASAFYPTAFEEAAILTIDGVGEWATAGIHHGKGTQIATLSEMKYPDSVGLLYTAFTYFLGFRVNSGEYKLMGLAPYGRPEQAATLRQKLEKELVTLYPDGSLSLNQDYFQYSTSLKMIKERKWQQLWGFGTRQTSEPIAQHHADLALAIQQFTEEVVIRMAKTAKELTNSRNLCLAGGVALNCVATGKLENLGLFDHIYTQPASGDAGGAMGAALAFYHLYLQKPRLLTNGYDALHGSYLGPSFSEQELERVVRRSGLPYQYFPEFSQLTSAVADHLVEGKVVGWFQGRMEWGPRALGNRSILADPRNLEMQSVLNLKTKMREDFRPFAPAVPQESKSRYFESERPSPYMTTTCLVKPEHRSAVVPNFAEADITIKLKTTKSSLPAVTHADFSARVQTVTEETNSRFYQLLKSFEAKTGCPVLINTSFNVNEEPIVASPSDALRCFLSTQIDLLVLGNFVLTKP</sequence>
<dbReference type="InterPro" id="IPR051338">
    <property type="entry name" value="NodU/CmcH_Carbamoyltrnsfr"/>
</dbReference>
<gene>
    <name evidence="4" type="ORF">ACFQHR_16620</name>
</gene>
<keyword evidence="5" id="KW-1185">Reference proteome</keyword>
<dbReference type="CDD" id="cd24098">
    <property type="entry name" value="ASKHA_NBD_TobZ_N"/>
    <property type="match status" value="1"/>
</dbReference>
<comment type="caution">
    <text evidence="4">The sequence shown here is derived from an EMBL/GenBank/DDBJ whole genome shotgun (WGS) entry which is preliminary data.</text>
</comment>
<evidence type="ECO:0000313" key="4">
    <source>
        <dbReference type="EMBL" id="MFC6999262.1"/>
    </source>
</evidence>
<dbReference type="Gene3D" id="3.30.420.40">
    <property type="match status" value="2"/>
</dbReference>
<dbReference type="InterPro" id="IPR038152">
    <property type="entry name" value="Carbam_trans_C_sf"/>
</dbReference>
<dbReference type="EMBL" id="JBHSYQ010000015">
    <property type="protein sequence ID" value="MFC6999262.1"/>
    <property type="molecule type" value="Genomic_DNA"/>
</dbReference>
<organism evidence="4 5">
    <name type="scientific">Rufibacter roseus</name>
    <dbReference type="NCBI Taxonomy" id="1567108"/>
    <lineage>
        <taxon>Bacteria</taxon>
        <taxon>Pseudomonadati</taxon>
        <taxon>Bacteroidota</taxon>
        <taxon>Cytophagia</taxon>
        <taxon>Cytophagales</taxon>
        <taxon>Hymenobacteraceae</taxon>
        <taxon>Rufibacter</taxon>
    </lineage>
</organism>
<dbReference type="PANTHER" id="PTHR34847:SF1">
    <property type="entry name" value="NODULATION PROTEIN U"/>
    <property type="match status" value="1"/>
</dbReference>